<gene>
    <name evidence="8" type="ORF">SAMN04487788_0229</name>
</gene>
<comment type="function">
    <text evidence="5">Required for morphogenesis and for the elongation of the flagellar filament by facilitating polymerization of the flagellin monomers at the tip of growing filament. Forms a capping structure, which prevents flagellin subunits (transported through the central channel of the flagellum) from leaking out without polymerization at the distal end.</text>
</comment>
<dbReference type="EMBL" id="FNJN01000001">
    <property type="protein sequence ID" value="SDO60390.1"/>
    <property type="molecule type" value="Genomic_DNA"/>
</dbReference>
<proteinExistence type="inferred from homology"/>
<evidence type="ECO:0000256" key="1">
    <source>
        <dbReference type="ARBA" id="ARBA00009764"/>
    </source>
</evidence>
<name>A0A1H0KXB4_MICTS</name>
<evidence type="ECO:0000259" key="6">
    <source>
        <dbReference type="Pfam" id="PF02465"/>
    </source>
</evidence>
<dbReference type="GO" id="GO:0007155">
    <property type="term" value="P:cell adhesion"/>
    <property type="evidence" value="ECO:0007669"/>
    <property type="project" value="InterPro"/>
</dbReference>
<dbReference type="AlphaFoldDB" id="A0A1H0KXB4"/>
<accession>A0A1H0KXB4</accession>
<dbReference type="GO" id="GO:0071973">
    <property type="term" value="P:bacterial-type flagellum-dependent cell motility"/>
    <property type="evidence" value="ECO:0007669"/>
    <property type="project" value="TreeGrafter"/>
</dbReference>
<dbReference type="PANTHER" id="PTHR30288:SF0">
    <property type="entry name" value="FLAGELLAR HOOK-ASSOCIATED PROTEIN 2"/>
    <property type="match status" value="1"/>
</dbReference>
<evidence type="ECO:0000313" key="9">
    <source>
        <dbReference type="Proteomes" id="UP000186456"/>
    </source>
</evidence>
<sequence>MNIDGLASGLKTKEVIDALMSVAAIPKTLVTNKITDRTTIISNLQSVNTSLQSLADKAKTAASATSLARLTATSSADAVTVTAGDKARLFSTAVVVDTLAVAHAVVTAPGAADAFGGPFTLVAADGTATEISPTGSAPGDLVAAINAAGAGVTATVVPGGRGADGQPLSRVQITASTTGADAAFTLHRGSAADVAAGTGPDVATEAGAAIVAQGTDAVIRLFAGTAAEQKVTSSTNTFTGIGEGIDVTVRAVSAQPVTITVAADPKAESDTAAAFVKDIAALLTRIDNGSKATVAAPGAATTLGVFTGDSTVRALRGALAGAVQSPVDGISPSTIGIRVDKAGTLTFDQDAFTAAMTADPARTQAVFSAVSDRVQAATAQYSDKYDGLLTQRITGQQTEVKTLQQQVERMDLRLDMRRATLERTYSAMEVRLSGLQSQSSWLTSQLAALTPSSK</sequence>
<feature type="domain" description="Flagellar hook-associated protein 2 N-terminal" evidence="6">
    <location>
        <begin position="8"/>
        <end position="103"/>
    </location>
</feature>
<dbReference type="InterPro" id="IPR040026">
    <property type="entry name" value="FliD"/>
</dbReference>
<dbReference type="GO" id="GO:0009421">
    <property type="term" value="C:bacterial-type flagellum filament cap"/>
    <property type="evidence" value="ECO:0007669"/>
    <property type="project" value="InterPro"/>
</dbReference>
<keyword evidence="8" id="KW-0966">Cell projection</keyword>
<dbReference type="Proteomes" id="UP000186456">
    <property type="component" value="Unassembled WGS sequence"/>
</dbReference>
<dbReference type="InterPro" id="IPR010809">
    <property type="entry name" value="FliD_C"/>
</dbReference>
<keyword evidence="5" id="KW-0964">Secreted</keyword>
<dbReference type="RefSeq" id="WP_074694136.1">
    <property type="nucleotide sequence ID" value="NZ_FNJN01000001.1"/>
</dbReference>
<comment type="subunit">
    <text evidence="2 5">Homopentamer.</text>
</comment>
<organism evidence="8 9">
    <name type="scientific">Microbacterium testaceum (strain StLB037)</name>
    <dbReference type="NCBI Taxonomy" id="979556"/>
    <lineage>
        <taxon>Bacteria</taxon>
        <taxon>Bacillati</taxon>
        <taxon>Actinomycetota</taxon>
        <taxon>Actinomycetes</taxon>
        <taxon>Micrococcales</taxon>
        <taxon>Microbacteriaceae</taxon>
        <taxon>Microbacterium</taxon>
    </lineage>
</organism>
<evidence type="ECO:0000313" key="8">
    <source>
        <dbReference type="EMBL" id="SDO60390.1"/>
    </source>
</evidence>
<feature type="domain" description="Flagellar hook-associated protein 2 C-terminal" evidence="7">
    <location>
        <begin position="229"/>
        <end position="435"/>
    </location>
</feature>
<keyword evidence="8" id="KW-0282">Flagellum</keyword>
<dbReference type="GO" id="GO:0009424">
    <property type="term" value="C:bacterial-type flagellum hook"/>
    <property type="evidence" value="ECO:0007669"/>
    <property type="project" value="UniProtKB-UniRule"/>
</dbReference>
<dbReference type="Pfam" id="PF02465">
    <property type="entry name" value="FliD_N"/>
    <property type="match status" value="1"/>
</dbReference>
<dbReference type="GO" id="GO:0005576">
    <property type="term" value="C:extracellular region"/>
    <property type="evidence" value="ECO:0007669"/>
    <property type="project" value="UniProtKB-SubCell"/>
</dbReference>
<evidence type="ECO:0000259" key="7">
    <source>
        <dbReference type="Pfam" id="PF07195"/>
    </source>
</evidence>
<protein>
    <recommendedName>
        <fullName evidence="5">Flagellar hook-associated protein 2</fullName>
        <shortName evidence="5">HAP2</shortName>
    </recommendedName>
    <alternativeName>
        <fullName evidence="5">Flagellar cap protein</fullName>
    </alternativeName>
</protein>
<keyword evidence="8" id="KW-0969">Cilium</keyword>
<dbReference type="InterPro" id="IPR003481">
    <property type="entry name" value="FliD_N"/>
</dbReference>
<keyword evidence="4 5" id="KW-0975">Bacterial flagellum</keyword>
<evidence type="ECO:0000256" key="2">
    <source>
        <dbReference type="ARBA" id="ARBA00011255"/>
    </source>
</evidence>
<evidence type="ECO:0000256" key="5">
    <source>
        <dbReference type="RuleBase" id="RU362066"/>
    </source>
</evidence>
<evidence type="ECO:0000256" key="4">
    <source>
        <dbReference type="ARBA" id="ARBA00023143"/>
    </source>
</evidence>
<keyword evidence="3" id="KW-0175">Coiled coil</keyword>
<reference evidence="8 9" key="1">
    <citation type="submission" date="2016-10" db="EMBL/GenBank/DDBJ databases">
        <authorList>
            <person name="de Groot N.N."/>
        </authorList>
    </citation>
    <scope>NUCLEOTIDE SEQUENCE [LARGE SCALE GENOMIC DNA]</scope>
    <source>
        <strain evidence="8 9">StLB037</strain>
    </source>
</reference>
<evidence type="ECO:0000256" key="3">
    <source>
        <dbReference type="ARBA" id="ARBA00023054"/>
    </source>
</evidence>
<dbReference type="Pfam" id="PF07195">
    <property type="entry name" value="FliD_C"/>
    <property type="match status" value="1"/>
</dbReference>
<comment type="similarity">
    <text evidence="1 5">Belongs to the FliD family.</text>
</comment>
<dbReference type="PANTHER" id="PTHR30288">
    <property type="entry name" value="FLAGELLAR CAP/ASSEMBLY PROTEIN FLID"/>
    <property type="match status" value="1"/>
</dbReference>
<comment type="subcellular location">
    <subcellularLocation>
        <location evidence="5">Secreted</location>
    </subcellularLocation>
    <subcellularLocation>
        <location evidence="5">Bacterial flagellum</location>
    </subcellularLocation>
</comment>